<dbReference type="Pfam" id="PF01627">
    <property type="entry name" value="Hpt"/>
    <property type="match status" value="1"/>
</dbReference>
<feature type="modified residue" description="4-aspartylphosphate" evidence="2">
    <location>
        <position position="548"/>
    </location>
</feature>
<comment type="caution">
    <text evidence="2">Lacks conserved residue(s) required for the propagation of feature annotation.</text>
</comment>
<dbReference type="SMART" id="SM00862">
    <property type="entry name" value="Trans_reg_C"/>
    <property type="match status" value="1"/>
</dbReference>
<dbReference type="Gene3D" id="1.20.120.160">
    <property type="entry name" value="HPT domain"/>
    <property type="match status" value="1"/>
</dbReference>
<dbReference type="InterPro" id="IPR039420">
    <property type="entry name" value="WalR-like"/>
</dbReference>
<evidence type="ECO:0000256" key="2">
    <source>
        <dbReference type="PROSITE-ProRule" id="PRU00169"/>
    </source>
</evidence>
<evidence type="ECO:0000259" key="4">
    <source>
        <dbReference type="PROSITE" id="PS50110"/>
    </source>
</evidence>
<keyword evidence="1 3" id="KW-0238">DNA-binding</keyword>
<dbReference type="PANTHER" id="PTHR48111:SF15">
    <property type="entry name" value="OMPR SUBFAMILY"/>
    <property type="match status" value="1"/>
</dbReference>
<sequence>MKLLLIEDDRATAEILTEKLTEYHWIVELAADGEIGLQLAQAQEYDLILLDIGLPKIDGISLCQKLRKEGYKNPILLLTANDSTETQIMALDAGADDYVTKPFNLDVLLARMRAVVRKAKTLPAIATYENLQLDSNRGEVTCEGKPIHLTAKEYCLLELFLLNPKRIYSRRAILDCLWNFADAPGEETVNTHVKCLRQKLKAAGASDPIETVYGLGYRLRDLQVVTPVTPKIQNTLPSDSQTEKSENQQKALAVTSKVWNQFKTKYVEQVRILTQLIKVFKTGNFSPEQQQEAIGLAHKLVGSLGMFGLMEAAQQAKQIELFLQENPLEISQIQEALKLVGLLQQTVEQAQTNAPPKTQPIPQSLPAAVSTSRILIVDDDLELADRLRIEALAWHLQVEIATDLNVARLMIDRSPPSLILLELNFPGAEDGLTLMQEIQGRSPKIPVIIFTAREDLSDRVAAARLGANVFLHKPLPVYEILKTITDVLKQKPQEADNNRVLIVDDDPAFLKLLSILLSSYGMKVTTSAHPQEFWQVLTASNPNVLILDLEMPEFDGIELCKVVRADPGWQHLKVLFLSAHTGADAIAKAYSAGADAYINKGIPGTELATQILYRLNRG</sequence>
<feature type="domain" description="Response regulatory" evidence="4">
    <location>
        <begin position="2"/>
        <end position="116"/>
    </location>
</feature>
<dbReference type="SUPFAM" id="SSF52172">
    <property type="entry name" value="CheY-like"/>
    <property type="match status" value="3"/>
</dbReference>
<reference evidence="6 7" key="1">
    <citation type="submission" date="2024-09" db="EMBL/GenBank/DDBJ databases">
        <title>Floridaenema gen nov. (Aerosakkonemataceae, Aerosakkonematales ord. nov., Cyanobacteria) from benthic tropical and subtropical fresh waters, with the description of four new species.</title>
        <authorList>
            <person name="Moretto J.A."/>
            <person name="Berthold D.E."/>
            <person name="Lefler F.W."/>
            <person name="Huang I.-S."/>
            <person name="Laughinghouse H. IV."/>
        </authorList>
    </citation>
    <scope>NUCLEOTIDE SEQUENCE [LARGE SCALE GENOMIC DNA]</scope>
    <source>
        <strain evidence="6 7">BLCC-F46</strain>
    </source>
</reference>
<dbReference type="InterPro" id="IPR011006">
    <property type="entry name" value="CheY-like_superfamily"/>
</dbReference>
<dbReference type="Pfam" id="PF00072">
    <property type="entry name" value="Response_reg"/>
    <property type="match status" value="3"/>
</dbReference>
<dbReference type="CDD" id="cd00383">
    <property type="entry name" value="trans_reg_C"/>
    <property type="match status" value="1"/>
</dbReference>
<organism evidence="6 7">
    <name type="scientific">Floridaenema aerugineum BLCC-F46</name>
    <dbReference type="NCBI Taxonomy" id="3153654"/>
    <lineage>
        <taxon>Bacteria</taxon>
        <taxon>Bacillati</taxon>
        <taxon>Cyanobacteriota</taxon>
        <taxon>Cyanophyceae</taxon>
        <taxon>Oscillatoriophycideae</taxon>
        <taxon>Aerosakkonematales</taxon>
        <taxon>Aerosakkonemataceae</taxon>
        <taxon>Floridanema</taxon>
        <taxon>Floridanema aerugineum</taxon>
    </lineage>
</organism>
<comment type="caution">
    <text evidence="6">The sequence shown here is derived from an EMBL/GenBank/DDBJ whole genome shotgun (WGS) entry which is preliminary data.</text>
</comment>
<keyword evidence="2" id="KW-0597">Phosphoprotein</keyword>
<accession>A0ABV4X8M5</accession>
<dbReference type="InterPro" id="IPR008207">
    <property type="entry name" value="Sig_transdc_His_kin_Hpt_dom"/>
</dbReference>
<dbReference type="RefSeq" id="WP_413272186.1">
    <property type="nucleotide sequence ID" value="NZ_JBHFNQ010000151.1"/>
</dbReference>
<dbReference type="CDD" id="cd00156">
    <property type="entry name" value="REC"/>
    <property type="match status" value="2"/>
</dbReference>
<dbReference type="PANTHER" id="PTHR48111">
    <property type="entry name" value="REGULATOR OF RPOS"/>
    <property type="match status" value="1"/>
</dbReference>
<keyword evidence="7" id="KW-1185">Reference proteome</keyword>
<dbReference type="InterPro" id="IPR036641">
    <property type="entry name" value="HPT_dom_sf"/>
</dbReference>
<evidence type="ECO:0000256" key="1">
    <source>
        <dbReference type="ARBA" id="ARBA00023125"/>
    </source>
</evidence>
<dbReference type="InterPro" id="IPR001867">
    <property type="entry name" value="OmpR/PhoB-type_DNA-bd"/>
</dbReference>
<proteinExistence type="predicted"/>
<evidence type="ECO:0000313" key="7">
    <source>
        <dbReference type="Proteomes" id="UP001576774"/>
    </source>
</evidence>
<evidence type="ECO:0000313" key="6">
    <source>
        <dbReference type="EMBL" id="MFB2879137.1"/>
    </source>
</evidence>
<feature type="domain" description="OmpR/PhoB-type" evidence="5">
    <location>
        <begin position="123"/>
        <end position="221"/>
    </location>
</feature>
<feature type="modified residue" description="4-aspartylphosphate" evidence="2">
    <location>
        <position position="51"/>
    </location>
</feature>
<dbReference type="Gene3D" id="3.40.50.2300">
    <property type="match status" value="3"/>
</dbReference>
<dbReference type="InterPro" id="IPR001789">
    <property type="entry name" value="Sig_transdc_resp-reg_receiver"/>
</dbReference>
<evidence type="ECO:0000256" key="3">
    <source>
        <dbReference type="PROSITE-ProRule" id="PRU01091"/>
    </source>
</evidence>
<dbReference type="PROSITE" id="PS50110">
    <property type="entry name" value="RESPONSE_REGULATORY"/>
    <property type="match status" value="3"/>
</dbReference>
<gene>
    <name evidence="6" type="ORF">ACE1CC_19965</name>
</gene>
<feature type="domain" description="Response regulatory" evidence="4">
    <location>
        <begin position="373"/>
        <end position="488"/>
    </location>
</feature>
<dbReference type="Pfam" id="PF00486">
    <property type="entry name" value="Trans_reg_C"/>
    <property type="match status" value="1"/>
</dbReference>
<dbReference type="EMBL" id="JBHFNQ010000151">
    <property type="protein sequence ID" value="MFB2879137.1"/>
    <property type="molecule type" value="Genomic_DNA"/>
</dbReference>
<dbReference type="InterPro" id="IPR036388">
    <property type="entry name" value="WH-like_DNA-bd_sf"/>
</dbReference>
<dbReference type="PROSITE" id="PS51755">
    <property type="entry name" value="OMPR_PHOB"/>
    <property type="match status" value="1"/>
</dbReference>
<dbReference type="Gene3D" id="1.10.10.10">
    <property type="entry name" value="Winged helix-like DNA-binding domain superfamily/Winged helix DNA-binding domain"/>
    <property type="match status" value="1"/>
</dbReference>
<evidence type="ECO:0000259" key="5">
    <source>
        <dbReference type="PROSITE" id="PS51755"/>
    </source>
</evidence>
<dbReference type="SUPFAM" id="SSF47226">
    <property type="entry name" value="Histidine-containing phosphotransfer domain, HPT domain"/>
    <property type="match status" value="1"/>
</dbReference>
<feature type="domain" description="Response regulatory" evidence="4">
    <location>
        <begin position="499"/>
        <end position="615"/>
    </location>
</feature>
<protein>
    <submittedName>
        <fullName evidence="6">Response regulator</fullName>
    </submittedName>
</protein>
<feature type="DNA-binding region" description="OmpR/PhoB-type" evidence="3">
    <location>
        <begin position="123"/>
        <end position="221"/>
    </location>
</feature>
<dbReference type="SMART" id="SM00448">
    <property type="entry name" value="REC"/>
    <property type="match status" value="3"/>
</dbReference>
<name>A0ABV4X8M5_9CYAN</name>
<dbReference type="Proteomes" id="UP001576774">
    <property type="component" value="Unassembled WGS sequence"/>
</dbReference>